<protein>
    <submittedName>
        <fullName evidence="2">Uncharacterized protein</fullName>
    </submittedName>
</protein>
<dbReference type="Proteomes" id="UP000324222">
    <property type="component" value="Unassembled WGS sequence"/>
</dbReference>
<keyword evidence="3" id="KW-1185">Reference proteome</keyword>
<dbReference type="AlphaFoldDB" id="A0A5B7FQ25"/>
<sequence length="101" mass="11581">MFDLDTRSPEAPRYRSENQELCTTKASQIGTYEPIFVTTRLERRPAANGPHLLLTQSRQDTTALRQTNVELPQILTCEEKRRKLNTWMREALSDGSIMSVA</sequence>
<dbReference type="EMBL" id="VSRR010007703">
    <property type="protein sequence ID" value="MPC47369.1"/>
    <property type="molecule type" value="Genomic_DNA"/>
</dbReference>
<feature type="region of interest" description="Disordered" evidence="1">
    <location>
        <begin position="1"/>
        <end position="20"/>
    </location>
</feature>
<feature type="compositionally biased region" description="Basic and acidic residues" evidence="1">
    <location>
        <begin position="1"/>
        <end position="18"/>
    </location>
</feature>
<accession>A0A5B7FQ25</accession>
<evidence type="ECO:0000313" key="3">
    <source>
        <dbReference type="Proteomes" id="UP000324222"/>
    </source>
</evidence>
<comment type="caution">
    <text evidence="2">The sequence shown here is derived from an EMBL/GenBank/DDBJ whole genome shotgun (WGS) entry which is preliminary data.</text>
</comment>
<organism evidence="2 3">
    <name type="scientific">Portunus trituberculatus</name>
    <name type="common">Swimming crab</name>
    <name type="synonym">Neptunus trituberculatus</name>
    <dbReference type="NCBI Taxonomy" id="210409"/>
    <lineage>
        <taxon>Eukaryota</taxon>
        <taxon>Metazoa</taxon>
        <taxon>Ecdysozoa</taxon>
        <taxon>Arthropoda</taxon>
        <taxon>Crustacea</taxon>
        <taxon>Multicrustacea</taxon>
        <taxon>Malacostraca</taxon>
        <taxon>Eumalacostraca</taxon>
        <taxon>Eucarida</taxon>
        <taxon>Decapoda</taxon>
        <taxon>Pleocyemata</taxon>
        <taxon>Brachyura</taxon>
        <taxon>Eubrachyura</taxon>
        <taxon>Portunoidea</taxon>
        <taxon>Portunidae</taxon>
        <taxon>Portuninae</taxon>
        <taxon>Portunus</taxon>
    </lineage>
</organism>
<name>A0A5B7FQ25_PORTR</name>
<gene>
    <name evidence="2" type="ORF">E2C01_041113</name>
</gene>
<evidence type="ECO:0000313" key="2">
    <source>
        <dbReference type="EMBL" id="MPC47369.1"/>
    </source>
</evidence>
<reference evidence="2 3" key="1">
    <citation type="submission" date="2019-05" db="EMBL/GenBank/DDBJ databases">
        <title>Another draft genome of Portunus trituberculatus and its Hox gene families provides insights of decapod evolution.</title>
        <authorList>
            <person name="Jeong J.-H."/>
            <person name="Song I."/>
            <person name="Kim S."/>
            <person name="Choi T."/>
            <person name="Kim D."/>
            <person name="Ryu S."/>
            <person name="Kim W."/>
        </authorList>
    </citation>
    <scope>NUCLEOTIDE SEQUENCE [LARGE SCALE GENOMIC DNA]</scope>
    <source>
        <tissue evidence="2">Muscle</tissue>
    </source>
</reference>
<evidence type="ECO:0000256" key="1">
    <source>
        <dbReference type="SAM" id="MobiDB-lite"/>
    </source>
</evidence>
<proteinExistence type="predicted"/>